<name>A0A1I5AQA0_PSUAM</name>
<evidence type="ECO:0000313" key="3">
    <source>
        <dbReference type="Proteomes" id="UP000199614"/>
    </source>
</evidence>
<dbReference type="Pfam" id="PF00753">
    <property type="entry name" value="Lactamase_B"/>
    <property type="match status" value="1"/>
</dbReference>
<dbReference type="RefSeq" id="WP_093345144.1">
    <property type="nucleotide sequence ID" value="NZ_FOUY01000018.1"/>
</dbReference>
<dbReference type="PANTHER" id="PTHR42951">
    <property type="entry name" value="METALLO-BETA-LACTAMASE DOMAIN-CONTAINING"/>
    <property type="match status" value="1"/>
</dbReference>
<dbReference type="InterPro" id="IPR001279">
    <property type="entry name" value="Metallo-B-lactamas"/>
</dbReference>
<keyword evidence="3" id="KW-1185">Reference proteome</keyword>
<proteinExistence type="predicted"/>
<dbReference type="CDD" id="cd06262">
    <property type="entry name" value="metallo-hydrolase-like_MBL-fold"/>
    <property type="match status" value="1"/>
</dbReference>
<dbReference type="InterPro" id="IPR050855">
    <property type="entry name" value="NDM-1-like"/>
</dbReference>
<dbReference type="OrthoDB" id="2971563at2"/>
<gene>
    <name evidence="2" type="ORF">SAMN05216207_101887</name>
</gene>
<dbReference type="InterPro" id="IPR036866">
    <property type="entry name" value="RibonucZ/Hydroxyglut_hydro"/>
</dbReference>
<organism evidence="2 3">
    <name type="scientific">Pseudonocardia ammonioxydans</name>
    <dbReference type="NCBI Taxonomy" id="260086"/>
    <lineage>
        <taxon>Bacteria</taxon>
        <taxon>Bacillati</taxon>
        <taxon>Actinomycetota</taxon>
        <taxon>Actinomycetes</taxon>
        <taxon>Pseudonocardiales</taxon>
        <taxon>Pseudonocardiaceae</taxon>
        <taxon>Pseudonocardia</taxon>
    </lineage>
</organism>
<accession>A0A1I5AQA0</accession>
<reference evidence="2 3" key="1">
    <citation type="submission" date="2016-10" db="EMBL/GenBank/DDBJ databases">
        <authorList>
            <person name="de Groot N.N."/>
        </authorList>
    </citation>
    <scope>NUCLEOTIDE SEQUENCE [LARGE SCALE GENOMIC DNA]</scope>
    <source>
        <strain evidence="2 3">CGMCC 4.1877</strain>
    </source>
</reference>
<dbReference type="SUPFAM" id="SSF56281">
    <property type="entry name" value="Metallo-hydrolase/oxidoreductase"/>
    <property type="match status" value="1"/>
</dbReference>
<dbReference type="EMBL" id="FOUY01000018">
    <property type="protein sequence ID" value="SFN64560.1"/>
    <property type="molecule type" value="Genomic_DNA"/>
</dbReference>
<dbReference type="Proteomes" id="UP000199614">
    <property type="component" value="Unassembled WGS sequence"/>
</dbReference>
<sequence length="303" mass="33234">MAGLSRHDHGAVGVLMPENGGRYPYGNSLLIRGSGETVLVDPSLAVGEQGPAGIEGGERVDAIVVSHGHEDHLAGVHRYPDVPVYAHDADLAAVRSVDTLVEGYGLPADRTGEFRAELVRDFGLVDRPDATGLADGTRLDLGDRTVTVVHLPGHTAGHCGLLIEPDDFFFVGDIDLSRFGPYYGDTGSDLEAFEASIERCLQVQARWYGTFHHKGVVTGAQQFAEQLRAYRDVIGTREQRLLEFLGEPRTLDEVVAHRIVYRPHVDLPWADTVERRTSEQHLARLVADGTCEIVEPGRFRRAR</sequence>
<dbReference type="AlphaFoldDB" id="A0A1I5AQA0"/>
<protein>
    <submittedName>
        <fullName evidence="2">Metallo-beta-lactamase superfamily protein</fullName>
    </submittedName>
</protein>
<feature type="domain" description="Metallo-beta-lactamase" evidence="1">
    <location>
        <begin position="25"/>
        <end position="212"/>
    </location>
</feature>
<dbReference type="STRING" id="260086.SAMN05216207_101887"/>
<evidence type="ECO:0000313" key="2">
    <source>
        <dbReference type="EMBL" id="SFN64560.1"/>
    </source>
</evidence>
<dbReference type="SMART" id="SM00849">
    <property type="entry name" value="Lactamase_B"/>
    <property type="match status" value="1"/>
</dbReference>
<dbReference type="Gene3D" id="3.60.15.10">
    <property type="entry name" value="Ribonuclease Z/Hydroxyacylglutathione hydrolase-like"/>
    <property type="match status" value="1"/>
</dbReference>
<evidence type="ECO:0000259" key="1">
    <source>
        <dbReference type="SMART" id="SM00849"/>
    </source>
</evidence>